<dbReference type="GO" id="GO:0004665">
    <property type="term" value="F:prephenate dehydrogenase (NADP+) activity"/>
    <property type="evidence" value="ECO:0007669"/>
    <property type="project" value="InterPro"/>
</dbReference>
<dbReference type="InterPro" id="IPR036291">
    <property type="entry name" value="NAD(P)-bd_dom_sf"/>
</dbReference>
<gene>
    <name evidence="3" type="ORF">BHV66_07265</name>
</gene>
<protein>
    <submittedName>
        <fullName evidence="3">Prephenate dehydratase</fullName>
    </submittedName>
</protein>
<dbReference type="Pfam" id="PF02153">
    <property type="entry name" value="PDH_N"/>
    <property type="match status" value="1"/>
</dbReference>
<proteinExistence type="predicted"/>
<dbReference type="PANTHER" id="PTHR21363:SF0">
    <property type="entry name" value="PREPHENATE DEHYDROGENASE [NADP(+)]"/>
    <property type="match status" value="1"/>
</dbReference>
<dbReference type="GO" id="GO:0070403">
    <property type="term" value="F:NAD+ binding"/>
    <property type="evidence" value="ECO:0007669"/>
    <property type="project" value="InterPro"/>
</dbReference>
<evidence type="ECO:0000313" key="4">
    <source>
        <dbReference type="Proteomes" id="UP000187417"/>
    </source>
</evidence>
<dbReference type="RefSeq" id="WP_022460865.1">
    <property type="nucleotide sequence ID" value="NZ_BAAFLA010000001.1"/>
</dbReference>
<feature type="domain" description="Prephenate/arogenate dehydrogenase" evidence="2">
    <location>
        <begin position="1"/>
        <end position="257"/>
    </location>
</feature>
<dbReference type="InterPro" id="IPR046826">
    <property type="entry name" value="PDH_N"/>
</dbReference>
<dbReference type="GO" id="GO:0006571">
    <property type="term" value="P:tyrosine biosynthetic process"/>
    <property type="evidence" value="ECO:0007669"/>
    <property type="project" value="InterPro"/>
</dbReference>
<dbReference type="Gene3D" id="3.40.50.720">
    <property type="entry name" value="NAD(P)-binding Rossmann-like Domain"/>
    <property type="match status" value="1"/>
</dbReference>
<dbReference type="GO" id="GO:0008977">
    <property type="term" value="F:prephenate dehydrogenase (NAD+) activity"/>
    <property type="evidence" value="ECO:0007669"/>
    <property type="project" value="InterPro"/>
</dbReference>
<dbReference type="Proteomes" id="UP000187417">
    <property type="component" value="Unassembled WGS sequence"/>
</dbReference>
<comment type="caution">
    <text evidence="3">The sequence shown here is derived from an EMBL/GenBank/DDBJ whole genome shotgun (WGS) entry which is preliminary data.</text>
</comment>
<dbReference type="SUPFAM" id="SSF51735">
    <property type="entry name" value="NAD(P)-binding Rossmann-fold domains"/>
    <property type="match status" value="1"/>
</dbReference>
<name>A0A1Q6F4X9_9BACT</name>
<keyword evidence="1" id="KW-0560">Oxidoreductase</keyword>
<dbReference type="FunFam" id="3.40.50.720:FF:000232">
    <property type="entry name" value="Prephenate dehydrogenase family protein"/>
    <property type="match status" value="1"/>
</dbReference>
<dbReference type="PANTHER" id="PTHR21363">
    <property type="entry name" value="PREPHENATE DEHYDROGENASE"/>
    <property type="match status" value="1"/>
</dbReference>
<dbReference type="EMBL" id="MNQH01000031">
    <property type="protein sequence ID" value="OKY93878.1"/>
    <property type="molecule type" value="Genomic_DNA"/>
</dbReference>
<dbReference type="PROSITE" id="PS51176">
    <property type="entry name" value="PDH_ADH"/>
    <property type="match status" value="1"/>
</dbReference>
<dbReference type="STRING" id="28117.BHV66_07265"/>
<reference evidence="3 4" key="1">
    <citation type="journal article" date="2016" name="Nat. Biotechnol.">
        <title>Measurement of bacterial replication rates in microbial communities.</title>
        <authorList>
            <person name="Brown C.T."/>
            <person name="Olm M.R."/>
            <person name="Thomas B.C."/>
            <person name="Banfield J.F."/>
        </authorList>
    </citation>
    <scope>NUCLEOTIDE SEQUENCE [LARGE SCALE GENOMIC DNA]</scope>
    <source>
        <strain evidence="3">CAG:67_53_122</strain>
    </source>
</reference>
<organism evidence="3 4">
    <name type="scientific">Alistipes putredinis</name>
    <dbReference type="NCBI Taxonomy" id="28117"/>
    <lineage>
        <taxon>Bacteria</taxon>
        <taxon>Pseudomonadati</taxon>
        <taxon>Bacteroidota</taxon>
        <taxon>Bacteroidia</taxon>
        <taxon>Bacteroidales</taxon>
        <taxon>Rikenellaceae</taxon>
        <taxon>Alistipes</taxon>
    </lineage>
</organism>
<evidence type="ECO:0000313" key="3">
    <source>
        <dbReference type="EMBL" id="OKY93878.1"/>
    </source>
</evidence>
<accession>A0A1Q6F4X9</accession>
<sequence>MRILILGAGKMGSFFTDLLSFNHDVAVLEKDPRRMRFIYNAQRFTSPEEIADFRPELLINCVTLNATLQAFEEVFPYLPKECIISDIASVKTGLQEFYEKSGFRYVSTHPMFGPTFANLGNLQTENAIIIKESDHMGKIFFKDLYGSLKLNVCEYTFEGHDEVVAYSLSVPFASTLVFASIMKHQDAPGTTFKKHMAIARGLLSEDDYLLTEILFNPKTPAQIDNIVATLTRLSKIIDKKDSGEMKRFLDGVRKNLE</sequence>
<dbReference type="InterPro" id="IPR050812">
    <property type="entry name" value="Preph/Arog_dehydrog"/>
</dbReference>
<dbReference type="Gene3D" id="1.10.3660.10">
    <property type="entry name" value="6-phosphogluconate dehydrogenase C-terminal like domain"/>
    <property type="match status" value="1"/>
</dbReference>
<dbReference type="InterPro" id="IPR008927">
    <property type="entry name" value="6-PGluconate_DH-like_C_sf"/>
</dbReference>
<dbReference type="InterPro" id="IPR003099">
    <property type="entry name" value="Prephen_DH"/>
</dbReference>
<evidence type="ECO:0000256" key="1">
    <source>
        <dbReference type="ARBA" id="ARBA00023002"/>
    </source>
</evidence>
<dbReference type="SUPFAM" id="SSF48179">
    <property type="entry name" value="6-phosphogluconate dehydrogenase C-terminal domain-like"/>
    <property type="match status" value="1"/>
</dbReference>
<dbReference type="AlphaFoldDB" id="A0A1Q6F4X9"/>
<evidence type="ECO:0000259" key="2">
    <source>
        <dbReference type="PROSITE" id="PS51176"/>
    </source>
</evidence>